<feature type="transmembrane region" description="Helical" evidence="9">
    <location>
        <begin position="919"/>
        <end position="944"/>
    </location>
</feature>
<evidence type="ECO:0000256" key="3">
    <source>
        <dbReference type="ARBA" id="ARBA00022448"/>
    </source>
</evidence>
<dbReference type="InterPro" id="IPR004764">
    <property type="entry name" value="MdtF-like"/>
</dbReference>
<dbReference type="PANTHER" id="PTHR32063">
    <property type="match status" value="1"/>
</dbReference>
<feature type="transmembrane region" description="Helical" evidence="9">
    <location>
        <begin position="394"/>
        <end position="414"/>
    </location>
</feature>
<dbReference type="Gene3D" id="3.30.2090.10">
    <property type="entry name" value="Multidrug efflux transporter AcrB TolC docking domain, DN and DC subdomains"/>
    <property type="match status" value="2"/>
</dbReference>
<keyword evidence="6 9" id="KW-0812">Transmembrane</keyword>
<gene>
    <name evidence="10" type="ORF">H8K26_11720</name>
</gene>
<protein>
    <recommendedName>
        <fullName evidence="9">Efflux pump membrane transporter</fullName>
    </recommendedName>
</protein>
<dbReference type="EMBL" id="JACOFT010000004">
    <property type="protein sequence ID" value="MBC3812113.1"/>
    <property type="molecule type" value="Genomic_DNA"/>
</dbReference>
<evidence type="ECO:0000256" key="2">
    <source>
        <dbReference type="ARBA" id="ARBA00010942"/>
    </source>
</evidence>
<evidence type="ECO:0000256" key="7">
    <source>
        <dbReference type="ARBA" id="ARBA00022989"/>
    </source>
</evidence>
<dbReference type="Gene3D" id="3.30.70.1320">
    <property type="entry name" value="Multidrug efflux transporter AcrB pore domain like"/>
    <property type="match status" value="1"/>
</dbReference>
<keyword evidence="11" id="KW-1185">Reference proteome</keyword>
<evidence type="ECO:0000256" key="5">
    <source>
        <dbReference type="ARBA" id="ARBA00022519"/>
    </source>
</evidence>
<dbReference type="NCBIfam" id="NF000282">
    <property type="entry name" value="RND_permease_1"/>
    <property type="match status" value="1"/>
</dbReference>
<comment type="subcellular location">
    <subcellularLocation>
        <location evidence="1 9">Cell inner membrane</location>
        <topology evidence="1 9">Multi-pass membrane protein</topology>
    </subcellularLocation>
</comment>
<organism evidence="10 11">
    <name type="scientific">Undibacterium aquatile</name>
    <dbReference type="NCBI Taxonomy" id="1537398"/>
    <lineage>
        <taxon>Bacteria</taxon>
        <taxon>Pseudomonadati</taxon>
        <taxon>Pseudomonadota</taxon>
        <taxon>Betaproteobacteria</taxon>
        <taxon>Burkholderiales</taxon>
        <taxon>Oxalobacteraceae</taxon>
        <taxon>Undibacterium</taxon>
    </lineage>
</organism>
<evidence type="ECO:0000256" key="4">
    <source>
        <dbReference type="ARBA" id="ARBA00022475"/>
    </source>
</evidence>
<evidence type="ECO:0000313" key="11">
    <source>
        <dbReference type="Proteomes" id="UP000637632"/>
    </source>
</evidence>
<dbReference type="Gene3D" id="3.30.70.1430">
    <property type="entry name" value="Multidrug efflux transporter AcrB pore domain"/>
    <property type="match status" value="2"/>
</dbReference>
<feature type="transmembrane region" description="Helical" evidence="9">
    <location>
        <begin position="534"/>
        <end position="552"/>
    </location>
</feature>
<keyword evidence="3 9" id="KW-0813">Transport</keyword>
<dbReference type="RefSeq" id="WP_186885003.1">
    <property type="nucleotide sequence ID" value="NZ_JACOFT010000004.1"/>
</dbReference>
<evidence type="ECO:0000313" key="10">
    <source>
        <dbReference type="EMBL" id="MBC3812113.1"/>
    </source>
</evidence>
<dbReference type="SUPFAM" id="SSF82693">
    <property type="entry name" value="Multidrug efflux transporter AcrB pore domain, PN1, PN2, PC1 and PC2 subdomains"/>
    <property type="match status" value="4"/>
</dbReference>
<dbReference type="Gene3D" id="3.30.70.1440">
    <property type="entry name" value="Multidrug efflux transporter AcrB pore domain"/>
    <property type="match status" value="1"/>
</dbReference>
<evidence type="ECO:0000256" key="6">
    <source>
        <dbReference type="ARBA" id="ARBA00022692"/>
    </source>
</evidence>
<keyword evidence="7 9" id="KW-1133">Transmembrane helix</keyword>
<comment type="caution">
    <text evidence="9">Lacks conserved residue(s) required for the propagation of feature annotation.</text>
</comment>
<dbReference type="InterPro" id="IPR027463">
    <property type="entry name" value="AcrB_DN_DC_subdom"/>
</dbReference>
<feature type="transmembrane region" description="Helical" evidence="9">
    <location>
        <begin position="471"/>
        <end position="498"/>
    </location>
</feature>
<keyword evidence="5 9" id="KW-0997">Cell inner membrane</keyword>
<comment type="similarity">
    <text evidence="2 9">Belongs to the resistance-nodulation-cell division (RND) (TC 2.A.6) family.</text>
</comment>
<proteinExistence type="inferred from homology"/>
<dbReference type="SUPFAM" id="SSF82866">
    <property type="entry name" value="Multidrug efflux transporter AcrB transmembrane domain"/>
    <property type="match status" value="2"/>
</dbReference>
<keyword evidence="8 9" id="KW-0472">Membrane</keyword>
<evidence type="ECO:0000256" key="9">
    <source>
        <dbReference type="RuleBase" id="RU364070"/>
    </source>
</evidence>
<feature type="transmembrane region" description="Helical" evidence="9">
    <location>
        <begin position="341"/>
        <end position="360"/>
    </location>
</feature>
<name>A0ABR6XH75_9BURK</name>
<dbReference type="SUPFAM" id="SSF82714">
    <property type="entry name" value="Multidrug efflux transporter AcrB TolC docking domain, DN and DC subdomains"/>
    <property type="match status" value="2"/>
</dbReference>
<feature type="transmembrane region" description="Helical" evidence="9">
    <location>
        <begin position="996"/>
        <end position="1019"/>
    </location>
</feature>
<evidence type="ECO:0000256" key="8">
    <source>
        <dbReference type="ARBA" id="ARBA00023136"/>
    </source>
</evidence>
<feature type="transmembrane region" description="Helical" evidence="9">
    <location>
        <begin position="965"/>
        <end position="984"/>
    </location>
</feature>
<dbReference type="PANTHER" id="PTHR32063:SF76">
    <property type="entry name" value="EFFLUX PUMP MEMBRANE TRANSPORTER"/>
    <property type="match status" value="1"/>
</dbReference>
<feature type="transmembrane region" description="Helical" evidence="9">
    <location>
        <begin position="367"/>
        <end position="388"/>
    </location>
</feature>
<reference evidence="10 11" key="1">
    <citation type="submission" date="2020-08" db="EMBL/GenBank/DDBJ databases">
        <title>Novel species isolated from subtropical streams in China.</title>
        <authorList>
            <person name="Lu H."/>
        </authorList>
    </citation>
    <scope>NUCLEOTIDE SEQUENCE [LARGE SCALE GENOMIC DNA]</scope>
    <source>
        <strain evidence="10 11">CCTCC AB 2015119</strain>
    </source>
</reference>
<dbReference type="Proteomes" id="UP000637632">
    <property type="component" value="Unassembled WGS sequence"/>
</dbReference>
<feature type="transmembrane region" description="Helical" evidence="9">
    <location>
        <begin position="891"/>
        <end position="913"/>
    </location>
</feature>
<keyword evidence="4" id="KW-1003">Cell membrane</keyword>
<feature type="transmembrane region" description="Helical" evidence="9">
    <location>
        <begin position="866"/>
        <end position="884"/>
    </location>
</feature>
<dbReference type="PRINTS" id="PR00702">
    <property type="entry name" value="ACRIFLAVINRP"/>
</dbReference>
<dbReference type="Pfam" id="PF00873">
    <property type="entry name" value="ACR_tran"/>
    <property type="match status" value="1"/>
</dbReference>
<accession>A0ABR6XH75</accession>
<dbReference type="Gene3D" id="1.20.1640.10">
    <property type="entry name" value="Multidrug efflux transporter AcrB transmembrane domain"/>
    <property type="match status" value="2"/>
</dbReference>
<comment type="caution">
    <text evidence="10">The sequence shown here is derived from an EMBL/GenBank/DDBJ whole genome shotgun (WGS) entry which is preliminary data.</text>
</comment>
<dbReference type="InterPro" id="IPR001036">
    <property type="entry name" value="Acrflvin-R"/>
</dbReference>
<dbReference type="NCBIfam" id="TIGR00915">
    <property type="entry name" value="2A0602"/>
    <property type="match status" value="1"/>
</dbReference>
<evidence type="ECO:0000256" key="1">
    <source>
        <dbReference type="ARBA" id="ARBA00004429"/>
    </source>
</evidence>
<sequence length="1055" mass="113761">MFSKFFINRPIFATVVSLIIVLAGLAALRVLPISRYPEISPPVVNVTAVYPGASAEVIERTVAAPIEEQINGVEHMLYMDSVSSADGRVSINVTFEVGTDLDIAAVNVNNRVRQADAKLPQEVRRQGVTVSKSSSNFLVVAALYSPDNRYDALYLSNYATQNVLDAIKRIPGTTNVQIFGAKDYAMRIWMRPDRMAQLGVTVADISNAVNEQNAQYAAGKIGATPNNTEELTMTVTAKGRLLEPEQFANIIVKSDKSGATIRIKDVARVELGSKDYNLYGRINGHPSANIGVFLQTGANALETRKAVEKTLEDLKAKFPEGMSYATPYDTTPFVTESIYEVLKTLGEAMVLVFIVVYLFLQSWRATIIPTLAVPVSLVGTMAGLHLLGYSINTLTLFGMVLAIGIVVDDAIVVLENVERLMNEEGMTPKDAAIEAMQEVTGPVIAIVLVLVAAFGPIAFLGGLAGELYRQFSVTISIAVVLSGIVALTLTPALCAILLKPGAENHHPFFLWFNAAFLRFTKHYTNGVSFFLKRAVLGVALVLGMVALTGVLWKTVPGGLVPDEDQGYFIGATILPDGASLDRTDAVVKQVEAAMKTNPDIDTTFALVGLDFLGGGGLKSSAATMFFPLKPWEERSKSAQQLVGESYMKTGGIKEGLPLFFAPPAIQGLGQTGGFEFYLQNAGEGGVKRLAEILPLLIAEANKQPELAGVKTLWQANSPQLYVDVDNEKAKSMGVALADVYSTLAATMGSYYVNDFNKNGRIYTVQLQAEGQFRAKPDDIGGMYVRAANGQMVPIRAFTTIKFITGPDSVERFNALPAIKLMGDAKPGFSSGQAIAAMERAAKNVLPSDVVYDWGGASFQEKRSSNAAGLALGAGVLMIFLILAAQYEKWSLPFSVLLAMPFGIFGALLAVYLRHFNNDVYFQIGLVTLLGLSAKNAILIVEFAVMKVHEGYAPVAAAVEAARLRFRPILMTSLAFILGVVPLAFSHGAGAAARQSLGTGVLGGMLAATFLAIFFVPLFFKLINDKRFKTFPEDFHHPDHIPLGQLIKEKKVEGKE</sequence>
<feature type="transmembrane region" description="Helical" evidence="9">
    <location>
        <begin position="443"/>
        <end position="465"/>
    </location>
</feature>